<dbReference type="EMBL" id="JAGSPA010000002">
    <property type="protein sequence ID" value="MBV7256291.1"/>
    <property type="molecule type" value="Genomic_DNA"/>
</dbReference>
<evidence type="ECO:0000256" key="4">
    <source>
        <dbReference type="ARBA" id="ARBA00023136"/>
    </source>
</evidence>
<evidence type="ECO:0000256" key="3">
    <source>
        <dbReference type="ARBA" id="ARBA00022989"/>
    </source>
</evidence>
<evidence type="ECO:0000256" key="5">
    <source>
        <dbReference type="SAM" id="MobiDB-lite"/>
    </source>
</evidence>
<evidence type="ECO:0000313" key="9">
    <source>
        <dbReference type="Proteomes" id="UP000722336"/>
    </source>
</evidence>
<evidence type="ECO:0000313" key="8">
    <source>
        <dbReference type="EMBL" id="MBV7256291.1"/>
    </source>
</evidence>
<accession>A0ABS6SEE2</accession>
<dbReference type="RefSeq" id="WP_218444873.1">
    <property type="nucleotide sequence ID" value="NZ_JAGSPA010000002.1"/>
</dbReference>
<keyword evidence="9" id="KW-1185">Reference proteome</keyword>
<sequence>MNGWSRYLPRGRKGRVFALVCILHILVGGLLIAELTHSVDLVPDDVDGVQDLVLIAFSSADDDPALAAPEEEGEASAPDIVADPVPVIAPPPDIEIKRDPPIQAAPAAAEGKATDAGSAVREGPGTGDGQGDGFGTGARGSGIGGGGAVSRARKIAGDILDRDYPRSTRRDNAQGTVTAYYDVGADGRVYNCTVRESSGNAALDAATCRLIEERFRYEPARNVRGEPVPDVTGWRQVWWRER</sequence>
<evidence type="ECO:0000256" key="2">
    <source>
        <dbReference type="ARBA" id="ARBA00022692"/>
    </source>
</evidence>
<feature type="region of interest" description="Disordered" evidence="5">
    <location>
        <begin position="104"/>
        <end position="149"/>
    </location>
</feature>
<name>A0ABS6SEE2_9SPHN</name>
<dbReference type="InterPro" id="IPR006260">
    <property type="entry name" value="TonB/TolA_C"/>
</dbReference>
<feature type="compositionally biased region" description="Gly residues" evidence="5">
    <location>
        <begin position="124"/>
        <end position="148"/>
    </location>
</feature>
<feature type="domain" description="TonB C-terminal" evidence="7">
    <location>
        <begin position="149"/>
        <end position="242"/>
    </location>
</feature>
<organism evidence="8 9">
    <name type="scientific">Pacificimonas pallii</name>
    <dbReference type="NCBI Taxonomy" id="2827236"/>
    <lineage>
        <taxon>Bacteria</taxon>
        <taxon>Pseudomonadati</taxon>
        <taxon>Pseudomonadota</taxon>
        <taxon>Alphaproteobacteria</taxon>
        <taxon>Sphingomonadales</taxon>
        <taxon>Sphingosinicellaceae</taxon>
        <taxon>Pacificimonas</taxon>
    </lineage>
</organism>
<keyword evidence="2 6" id="KW-0812">Transmembrane</keyword>
<keyword evidence="4 6" id="KW-0472">Membrane</keyword>
<proteinExistence type="predicted"/>
<evidence type="ECO:0000259" key="7">
    <source>
        <dbReference type="PROSITE" id="PS52015"/>
    </source>
</evidence>
<comment type="caution">
    <text evidence="8">The sequence shown here is derived from an EMBL/GenBank/DDBJ whole genome shotgun (WGS) entry which is preliminary data.</text>
</comment>
<dbReference type="PROSITE" id="PS52015">
    <property type="entry name" value="TONB_CTD"/>
    <property type="match status" value="1"/>
</dbReference>
<dbReference type="Proteomes" id="UP000722336">
    <property type="component" value="Unassembled WGS sequence"/>
</dbReference>
<dbReference type="InterPro" id="IPR037682">
    <property type="entry name" value="TonB_C"/>
</dbReference>
<feature type="compositionally biased region" description="Low complexity" evidence="5">
    <location>
        <begin position="75"/>
        <end position="84"/>
    </location>
</feature>
<protein>
    <submittedName>
        <fullName evidence="8">TonB family protein</fullName>
    </submittedName>
</protein>
<evidence type="ECO:0000256" key="1">
    <source>
        <dbReference type="ARBA" id="ARBA00004167"/>
    </source>
</evidence>
<evidence type="ECO:0000256" key="6">
    <source>
        <dbReference type="SAM" id="Phobius"/>
    </source>
</evidence>
<dbReference type="NCBIfam" id="TIGR01352">
    <property type="entry name" value="tonB_Cterm"/>
    <property type="match status" value="1"/>
</dbReference>
<dbReference type="Pfam" id="PF03544">
    <property type="entry name" value="TonB_C"/>
    <property type="match status" value="1"/>
</dbReference>
<feature type="region of interest" description="Disordered" evidence="5">
    <location>
        <begin position="64"/>
        <end position="84"/>
    </location>
</feature>
<feature type="transmembrane region" description="Helical" evidence="6">
    <location>
        <begin position="16"/>
        <end position="33"/>
    </location>
</feature>
<feature type="compositionally biased region" description="Acidic residues" evidence="5">
    <location>
        <begin position="64"/>
        <end position="74"/>
    </location>
</feature>
<comment type="subcellular location">
    <subcellularLocation>
        <location evidence="1">Membrane</location>
        <topology evidence="1">Single-pass membrane protein</topology>
    </subcellularLocation>
</comment>
<keyword evidence="3 6" id="KW-1133">Transmembrane helix</keyword>
<reference evidence="8 9" key="1">
    <citation type="submission" date="2021-04" db="EMBL/GenBank/DDBJ databases">
        <authorList>
            <person name="Pira H."/>
            <person name="Risdian C."/>
            <person name="Wink J."/>
        </authorList>
    </citation>
    <scope>NUCLEOTIDE SEQUENCE [LARGE SCALE GENOMIC DNA]</scope>
    <source>
        <strain evidence="8 9">WHA3</strain>
    </source>
</reference>
<gene>
    <name evidence="8" type="ORF">KCG44_05770</name>
</gene>